<feature type="region of interest" description="Disordered" evidence="1">
    <location>
        <begin position="37"/>
        <end position="56"/>
    </location>
</feature>
<dbReference type="KEGG" id="cep:Cri9333_4792"/>
<keyword evidence="2" id="KW-0614">Plasmid</keyword>
<protein>
    <submittedName>
        <fullName evidence="2">HNH endonuclease</fullName>
    </submittedName>
</protein>
<feature type="compositionally biased region" description="Polar residues" evidence="1">
    <location>
        <begin position="43"/>
        <end position="56"/>
    </location>
</feature>
<evidence type="ECO:0000313" key="3">
    <source>
        <dbReference type="Proteomes" id="UP000010472"/>
    </source>
</evidence>
<dbReference type="GO" id="GO:0004519">
    <property type="term" value="F:endonuclease activity"/>
    <property type="evidence" value="ECO:0007669"/>
    <property type="project" value="UniProtKB-KW"/>
</dbReference>
<keyword evidence="2" id="KW-0378">Hydrolase</keyword>
<keyword evidence="2" id="KW-0540">Nuclease</keyword>
<organism evidence="2 3">
    <name type="scientific">Crinalium epipsammum PCC 9333</name>
    <dbReference type="NCBI Taxonomy" id="1173022"/>
    <lineage>
        <taxon>Bacteria</taxon>
        <taxon>Bacillati</taxon>
        <taxon>Cyanobacteriota</taxon>
        <taxon>Cyanophyceae</taxon>
        <taxon>Gomontiellales</taxon>
        <taxon>Gomontiellaceae</taxon>
        <taxon>Crinalium</taxon>
    </lineage>
</organism>
<geneLocation type="plasmid" evidence="2 3">
    <name>pCRI9333.02</name>
</geneLocation>
<keyword evidence="3" id="KW-1185">Reference proteome</keyword>
<gene>
    <name evidence="2" type="ORF">Cri9333_4792</name>
</gene>
<dbReference type="RefSeq" id="WP_015179991.1">
    <property type="nucleotide sequence ID" value="NC_019734.1"/>
</dbReference>
<keyword evidence="2" id="KW-0255">Endonuclease</keyword>
<dbReference type="HOGENOM" id="CLU_3006585_0_0_3"/>
<reference evidence="2 3" key="1">
    <citation type="submission" date="2012-06" db="EMBL/GenBank/DDBJ databases">
        <title>Finished plasmid 2 of genome of Crinalium epipsammum PCC 9333.</title>
        <authorList>
            <consortium name="US DOE Joint Genome Institute"/>
            <person name="Gugger M."/>
            <person name="Coursin T."/>
            <person name="Rippka R."/>
            <person name="Tandeau De Marsac N."/>
            <person name="Huntemann M."/>
            <person name="Wei C.-L."/>
            <person name="Han J."/>
            <person name="Detter J.C."/>
            <person name="Han C."/>
            <person name="Tapia R."/>
            <person name="Davenport K."/>
            <person name="Daligault H."/>
            <person name="Erkkila T."/>
            <person name="Gu W."/>
            <person name="Munk A.C.C."/>
            <person name="Teshima H."/>
            <person name="Xu Y."/>
            <person name="Chain P."/>
            <person name="Chen A."/>
            <person name="Krypides N."/>
            <person name="Mavromatis K."/>
            <person name="Markowitz V."/>
            <person name="Szeto E."/>
            <person name="Ivanova N."/>
            <person name="Mikhailova N."/>
            <person name="Ovchinnikova G."/>
            <person name="Pagani I."/>
            <person name="Pati A."/>
            <person name="Goodwin L."/>
            <person name="Peters L."/>
            <person name="Pitluck S."/>
            <person name="Woyke T."/>
            <person name="Kerfeld C."/>
        </authorList>
    </citation>
    <scope>NUCLEOTIDE SEQUENCE [LARGE SCALE GENOMIC DNA]</scope>
    <source>
        <strain evidence="2 3">PCC 9333</strain>
        <plasmid evidence="3">Plasmid pCRI9333.02</plasmid>
    </source>
</reference>
<evidence type="ECO:0000313" key="2">
    <source>
        <dbReference type="EMBL" id="AFZ15562.1"/>
    </source>
</evidence>
<name>K9W735_9CYAN</name>
<dbReference type="AlphaFoldDB" id="K9W735"/>
<dbReference type="EMBL" id="CP003622">
    <property type="protein sequence ID" value="AFZ15562.1"/>
    <property type="molecule type" value="Genomic_DNA"/>
</dbReference>
<dbReference type="Proteomes" id="UP000010472">
    <property type="component" value="Plasmid pCRI9333.02"/>
</dbReference>
<accession>K9W735</accession>
<proteinExistence type="predicted"/>
<evidence type="ECO:0000256" key="1">
    <source>
        <dbReference type="SAM" id="MobiDB-lite"/>
    </source>
</evidence>
<sequence>MMSSNPQRYPKNWYEIALSIKEQAQWRCRKCKMQCIRPGEDTSGLSKSDFSPDSMS</sequence>